<evidence type="ECO:0000313" key="1">
    <source>
        <dbReference type="EMBL" id="SNR27066.1"/>
    </source>
</evidence>
<gene>
    <name evidence="1" type="ORF">SAMN06265360_10115</name>
</gene>
<organism evidence="1 2">
    <name type="scientific">Haloechinothrix alba</name>
    <dbReference type="NCBI Taxonomy" id="664784"/>
    <lineage>
        <taxon>Bacteria</taxon>
        <taxon>Bacillati</taxon>
        <taxon>Actinomycetota</taxon>
        <taxon>Actinomycetes</taxon>
        <taxon>Pseudonocardiales</taxon>
        <taxon>Pseudonocardiaceae</taxon>
        <taxon>Haloechinothrix</taxon>
    </lineage>
</organism>
<accession>A0A238UYF8</accession>
<dbReference type="Proteomes" id="UP000198348">
    <property type="component" value="Unassembled WGS sequence"/>
</dbReference>
<protein>
    <submittedName>
        <fullName evidence="1">Uncharacterized protein</fullName>
    </submittedName>
</protein>
<dbReference type="EMBL" id="FZNW01000001">
    <property type="protein sequence ID" value="SNR27066.1"/>
    <property type="molecule type" value="Genomic_DNA"/>
</dbReference>
<dbReference type="RefSeq" id="WP_089299380.1">
    <property type="nucleotide sequence ID" value="NZ_FZNW01000001.1"/>
</dbReference>
<evidence type="ECO:0000313" key="2">
    <source>
        <dbReference type="Proteomes" id="UP000198348"/>
    </source>
</evidence>
<dbReference type="AlphaFoldDB" id="A0A238UYF8"/>
<name>A0A238UYF8_9PSEU</name>
<sequence>MAIRGTEHINNPGETRGVNLDEAEKTCVLLKGLGVRSGLGTAVVVTEALARGNNVHIGITKRRDFVRAFTLVAAEFDGVLIDAMFPDTRA</sequence>
<reference evidence="1 2" key="1">
    <citation type="submission" date="2017-06" db="EMBL/GenBank/DDBJ databases">
        <authorList>
            <person name="Kim H.J."/>
            <person name="Triplett B.A."/>
        </authorList>
    </citation>
    <scope>NUCLEOTIDE SEQUENCE [LARGE SCALE GENOMIC DNA]</scope>
    <source>
        <strain evidence="1 2">DSM 45207</strain>
    </source>
</reference>
<keyword evidence="2" id="KW-1185">Reference proteome</keyword>
<proteinExistence type="predicted"/>